<sequence length="52" mass="5535">MNLDVADDVILAVLALRVFGRDVLGLLRRVAAAGVRAGISEMRRESGTEGQP</sequence>
<name>A0A7T7I727_9ACTN</name>
<reference evidence="1 2" key="1">
    <citation type="submission" date="2020-12" db="EMBL/GenBank/DDBJ databases">
        <title>A novel species.</title>
        <authorList>
            <person name="Li K."/>
        </authorList>
    </citation>
    <scope>NUCLEOTIDE SEQUENCE [LARGE SCALE GENOMIC DNA]</scope>
    <source>
        <strain evidence="1 2">ZYC-3</strain>
    </source>
</reference>
<accession>A0A7T7I727</accession>
<organism evidence="1 2">
    <name type="scientific">Streptomyces liliifuscus</name>
    <dbReference type="NCBI Taxonomy" id="2797636"/>
    <lineage>
        <taxon>Bacteria</taxon>
        <taxon>Bacillati</taxon>
        <taxon>Actinomycetota</taxon>
        <taxon>Actinomycetes</taxon>
        <taxon>Kitasatosporales</taxon>
        <taxon>Streptomycetaceae</taxon>
        <taxon>Streptomyces</taxon>
    </lineage>
</organism>
<keyword evidence="2" id="KW-1185">Reference proteome</keyword>
<evidence type="ECO:0000313" key="2">
    <source>
        <dbReference type="Proteomes" id="UP000595636"/>
    </source>
</evidence>
<protein>
    <submittedName>
        <fullName evidence="1">Uncharacterized protein</fullName>
    </submittedName>
</protein>
<gene>
    <name evidence="1" type="ORF">JEQ17_23565</name>
</gene>
<dbReference type="KEGG" id="slf:JEQ17_23565"/>
<evidence type="ECO:0000313" key="1">
    <source>
        <dbReference type="EMBL" id="QQM42127.1"/>
    </source>
</evidence>
<dbReference type="RefSeq" id="WP_200397072.1">
    <property type="nucleotide sequence ID" value="NZ_CP066831.1"/>
</dbReference>
<dbReference type="EMBL" id="CP066831">
    <property type="protein sequence ID" value="QQM42127.1"/>
    <property type="molecule type" value="Genomic_DNA"/>
</dbReference>
<proteinExistence type="predicted"/>
<dbReference type="Proteomes" id="UP000595636">
    <property type="component" value="Chromosome"/>
</dbReference>
<dbReference type="AlphaFoldDB" id="A0A7T7I727"/>